<evidence type="ECO:0000256" key="4">
    <source>
        <dbReference type="ARBA" id="ARBA00022989"/>
    </source>
</evidence>
<evidence type="ECO:0000256" key="3">
    <source>
        <dbReference type="ARBA" id="ARBA00022692"/>
    </source>
</evidence>
<dbReference type="Proteomes" id="UP001325680">
    <property type="component" value="Chromosome"/>
</dbReference>
<feature type="transmembrane region" description="Helical" evidence="6">
    <location>
        <begin position="219"/>
        <end position="238"/>
    </location>
</feature>
<feature type="transmembrane region" description="Helical" evidence="6">
    <location>
        <begin position="46"/>
        <end position="67"/>
    </location>
</feature>
<feature type="transmembrane region" description="Helical" evidence="6">
    <location>
        <begin position="125"/>
        <end position="150"/>
    </location>
</feature>
<keyword evidence="8" id="KW-1185">Reference proteome</keyword>
<evidence type="ECO:0000313" key="8">
    <source>
        <dbReference type="Proteomes" id="UP001325680"/>
    </source>
</evidence>
<dbReference type="InterPro" id="IPR022791">
    <property type="entry name" value="L-PG_synthase/AglD"/>
</dbReference>
<dbReference type="Pfam" id="PF03706">
    <property type="entry name" value="LPG_synthase_TM"/>
    <property type="match status" value="1"/>
</dbReference>
<evidence type="ECO:0000256" key="1">
    <source>
        <dbReference type="ARBA" id="ARBA00004651"/>
    </source>
</evidence>
<feature type="transmembrane region" description="Helical" evidence="6">
    <location>
        <begin position="162"/>
        <end position="183"/>
    </location>
</feature>
<proteinExistence type="predicted"/>
<evidence type="ECO:0000256" key="5">
    <source>
        <dbReference type="ARBA" id="ARBA00023136"/>
    </source>
</evidence>
<dbReference type="EMBL" id="CP139960">
    <property type="protein sequence ID" value="WQD37371.1"/>
    <property type="molecule type" value="Genomic_DNA"/>
</dbReference>
<keyword evidence="4 6" id="KW-1133">Transmembrane helix</keyword>
<protein>
    <submittedName>
        <fullName evidence="7">Lysylphosphatidylglycerol synthase transmembrane domain-containing protein</fullName>
    </submittedName>
</protein>
<gene>
    <name evidence="7" type="ORF">U0035_17015</name>
</gene>
<evidence type="ECO:0000256" key="6">
    <source>
        <dbReference type="SAM" id="Phobius"/>
    </source>
</evidence>
<organism evidence="7 8">
    <name type="scientific">Niabella yanshanensis</name>
    <dbReference type="NCBI Taxonomy" id="577386"/>
    <lineage>
        <taxon>Bacteria</taxon>
        <taxon>Pseudomonadati</taxon>
        <taxon>Bacteroidota</taxon>
        <taxon>Chitinophagia</taxon>
        <taxon>Chitinophagales</taxon>
        <taxon>Chitinophagaceae</taxon>
        <taxon>Niabella</taxon>
    </lineage>
</organism>
<accession>A0ABZ0W2D8</accession>
<feature type="transmembrane region" description="Helical" evidence="6">
    <location>
        <begin position="250"/>
        <end position="271"/>
    </location>
</feature>
<comment type="subcellular location">
    <subcellularLocation>
        <location evidence="1">Cell membrane</location>
        <topology evidence="1">Multi-pass membrane protein</topology>
    </subcellularLocation>
</comment>
<keyword evidence="5 6" id="KW-0472">Membrane</keyword>
<evidence type="ECO:0000256" key="2">
    <source>
        <dbReference type="ARBA" id="ARBA00022475"/>
    </source>
</evidence>
<name>A0ABZ0W2D8_9BACT</name>
<sequence>MNKNIKIFINYFLGPVLFIWLAWSIYNQISRQEGVEESLSRIKLSLGSSNIWFLVITVLLMTVNWSLEAYKWMLAVKRIQHISFGRAFKAILSGISFSISTPNSVGEYIGRVLYMSEGNRIKAISLTVVANMSQLIVTFAAGLAALLCIRQDLVLAGIATQAFVNAFLWVSAVITVTLLLFYFRLPWLIKIIDKLPQVSKFAWAIEAIEHINATLLVKFLSLSVVRFAIFSLQYFLLFQLFDVNVSILQSWMGISVMFLVMAIIPTIALFTDLGLKNELSIQLMGLFTTNHLGVSLTSLSIWLINLVFPALIGSLLILGIKNIFKKRNEST</sequence>
<feature type="transmembrane region" description="Helical" evidence="6">
    <location>
        <begin position="87"/>
        <end position="105"/>
    </location>
</feature>
<dbReference type="RefSeq" id="WP_245957803.1">
    <property type="nucleotide sequence ID" value="NZ_CP139960.1"/>
</dbReference>
<keyword evidence="3 6" id="KW-0812">Transmembrane</keyword>
<feature type="transmembrane region" description="Helical" evidence="6">
    <location>
        <begin position="291"/>
        <end position="318"/>
    </location>
</feature>
<keyword evidence="2" id="KW-1003">Cell membrane</keyword>
<reference evidence="7 8" key="1">
    <citation type="submission" date="2023-12" db="EMBL/GenBank/DDBJ databases">
        <title>Genome sequencing and assembly of bacterial species from a model synthetic community.</title>
        <authorList>
            <person name="Hogle S.L."/>
        </authorList>
    </citation>
    <scope>NUCLEOTIDE SEQUENCE [LARGE SCALE GENOMIC DNA]</scope>
    <source>
        <strain evidence="7 8">HAMBI_3031</strain>
    </source>
</reference>
<evidence type="ECO:0000313" key="7">
    <source>
        <dbReference type="EMBL" id="WQD37371.1"/>
    </source>
</evidence>
<feature type="transmembrane region" description="Helical" evidence="6">
    <location>
        <begin position="7"/>
        <end position="26"/>
    </location>
</feature>